<reference evidence="2" key="1">
    <citation type="journal article" date="2013" name="Mol. Plant Microbe Interact.">
        <title>Global aspects of pacC regulation of pathogenicity genes in Colletotrichum gloeosporioides as revealed by transcriptome analysis.</title>
        <authorList>
            <person name="Alkan N."/>
            <person name="Meng X."/>
            <person name="Friedlander G."/>
            <person name="Reuveni E."/>
            <person name="Sukno S."/>
            <person name="Sherman A."/>
            <person name="Thon M."/>
            <person name="Fluhr R."/>
            <person name="Prusky D."/>
        </authorList>
    </citation>
    <scope>NUCLEOTIDE SEQUENCE [LARGE SCALE GENOMIC DNA]</scope>
    <source>
        <strain evidence="2">Cg-14</strain>
    </source>
</reference>
<dbReference type="HOGENOM" id="CLU_3434135_0_0_1"/>
<dbReference type="Proteomes" id="UP000015530">
    <property type="component" value="Unassembled WGS sequence"/>
</dbReference>
<sequence length="15" mass="1753">MLRCTDVHQGSIYTE</sequence>
<name>T0K3Y5_COLGC</name>
<dbReference type="EMBL" id="AMYD01003371">
    <property type="protein sequence ID" value="EQB46474.1"/>
    <property type="molecule type" value="Genomic_DNA"/>
</dbReference>
<evidence type="ECO:0000313" key="1">
    <source>
        <dbReference type="EMBL" id="EQB46474.1"/>
    </source>
</evidence>
<comment type="caution">
    <text evidence="1">The sequence shown here is derived from an EMBL/GenBank/DDBJ whole genome shotgun (WGS) entry which is preliminary data.</text>
</comment>
<gene>
    <name evidence="1" type="ORF">CGLO_14470</name>
</gene>
<organism evidence="1 2">
    <name type="scientific">Colletotrichum gloeosporioides (strain Cg-14)</name>
    <name type="common">Anthracnose fungus</name>
    <name type="synonym">Glomerella cingulata</name>
    <dbReference type="NCBI Taxonomy" id="1237896"/>
    <lineage>
        <taxon>Eukaryota</taxon>
        <taxon>Fungi</taxon>
        <taxon>Dikarya</taxon>
        <taxon>Ascomycota</taxon>
        <taxon>Pezizomycotina</taxon>
        <taxon>Sordariomycetes</taxon>
        <taxon>Hypocreomycetidae</taxon>
        <taxon>Glomerellales</taxon>
        <taxon>Glomerellaceae</taxon>
        <taxon>Colletotrichum</taxon>
        <taxon>Colletotrichum gloeosporioides species complex</taxon>
    </lineage>
</organism>
<accession>T0K3Y5</accession>
<evidence type="ECO:0000313" key="2">
    <source>
        <dbReference type="Proteomes" id="UP000015530"/>
    </source>
</evidence>
<protein>
    <submittedName>
        <fullName evidence="1">Uncharacterized protein</fullName>
    </submittedName>
</protein>
<proteinExistence type="predicted"/>